<dbReference type="PANTHER" id="PTHR15678">
    <property type="entry name" value="ANTIGEN MLAA-22-RELATED"/>
    <property type="match status" value="1"/>
</dbReference>
<feature type="domain" description="FMP27/BLTP2/Hobbit GFWDK motif-containing RBG unit" evidence="3">
    <location>
        <begin position="1267"/>
        <end position="1421"/>
    </location>
</feature>
<feature type="domain" description="FMP27 WPPW motif-containing RBG unit" evidence="5">
    <location>
        <begin position="1705"/>
        <end position="2206"/>
    </location>
</feature>
<evidence type="ECO:0000313" key="7">
    <source>
        <dbReference type="Proteomes" id="UP000439903"/>
    </source>
</evidence>
<dbReference type="InterPro" id="IPR019441">
    <property type="entry name" value="FMP27/BLTP2/Hobbit_GFWDK_RBG"/>
</dbReference>
<dbReference type="Proteomes" id="UP000439903">
    <property type="component" value="Unassembled WGS sequence"/>
</dbReference>
<evidence type="ECO:0000259" key="4">
    <source>
        <dbReference type="SMART" id="SM01215"/>
    </source>
</evidence>
<dbReference type="InterPro" id="IPR019449">
    <property type="entry name" value="FMP27_WPPW_RBG"/>
</dbReference>
<sequence length="2844" mass="323562">MIYNFGAIFKALFLATILSVLLYYVPRFLALFIEKKFKIHVGSFGFLSLSDLSYSGSCAGSQRQQHSYKLSVNKIHLQIRRPHNGYKTWVTLTIDDISVVLSSIRLFTQPQSRKLDHARHSSLIMVVPQKAWWSSVWLVKYIMAKISAIPLQFVLSWIASCVDVNITNVDVLVEDLGQFKVNEITLGMILFANVDINQTNQSHINSLGQYSIRNRHHLFTNKLLNITLSYSSLSVRDISSAKLYMNNQKNVPSVIDFPNSSTIILSCYLSAACTSLLAFDINAFFEDINICVDSILRLSNSIQAVIPKKATRGPAEPQRVSQPRLGQRPTFKMASLLIVRRMRMARRKKTPIEFLKASKVDVRNINITYNFSNLENTSSVPLSTKFTIMELSASLEQITQHSNESTPSLFSNDITNPLELKMNILLNGLYCDVTDTSGLFRVGQICTISSTITCSKPLVRTVEYDPNLFSFTGTLDIISPEIAFNYGHFDVIENVVNSINIEDFKENCTSDQTKPTENQQVLQNIPKLIAAISIVNPLIKITEIPSSNVKSSDSQLIFGFQNILFDVNGDYTDLNDLPKAKHKRTMSRRYSKGWEPPKFSMIYNLVANLKTQRMRLYTLDSDLILNHSWEIYFITSALGTTTCYTDKEESTTFSPQLEMESIQIDVGLLIDGMEMQICYKETFELLQRLINTIIKIIPIKDAGSNRPVHSPSSNASQSIITYFEVLLFRVSLSSLGIRIAEVDSPIDCSTSRGFDIRLQGITFDYRGSRVSIDPTGGHNERIGLGLSADEDTDFQCETGGRGRGFIRGFKVTPIMALWDKELLKNSVPLLSVPEIEVQNSLSVEHTHNYSSKLNVKVSEICIKYSLSYHYCCLVGVMNIIKLLPLSIKKKHHAGTIPSASTTGNVGSFQIEANILLNHVNVFVDLPDNIKLFIRLDDSKYRFVSIDDHGLQIKSLRAFGTSPSEEGLWDELANIKNAQVLLLEDDTKRNTANLPRDKNQNIMIRVQTEAIHIRVPYNYILANVIESAVNLSKVIKHLQERIFAPEEICILDPEEEGPKYLPTIQVKVGIVTFRIEDDPFEAKLSAIWKLGCLEQHSRLGREAAFEAKAKVIRSHENHQNTSGGGLASNDANISSLQDGDKSESQRFGRSQPTPRANLSIDEARVALNEYNSRSWLKCVKTSILQQKLEYSCDNLPIPLVARSRHSALFRITVEKISLVLSAPLFPMNELIHYMHKMGKGLPLDTKFAFLVPMHLNCKLKEAWAEIRDYPLPLAHIPSADLINNEEKYSCNIEGHFVVGEELKGFESIRRIGVQIISQFVFGKGYDIVVPRTCSPVKLYSDLHISISSPRPTVVAWGIAIQPAIIDMARVFESFSKPNPDPSENTGFWDKIRLMMHFQILLDFKGNSNVQFYSKGSRDPYHVTGSGAGFVLCWKKNIEIRLGFANEQNELLQIDSDEFIIAIPNLAALVSYGDLFPDSTLFESHEVQHNVANNNAETSSIKTQGSSDVPASDSPYFKFLMKIMELCGGVRYGIGCHFNRSCRLNSGVCSTCNGQGKCHFKDFIPHYKIATILPQYATAPIGEVHDSFRGFRSDIVHLSVSVTCPLEWNESVDLRQSDKHQGPKNSIRSSPKAIMHGLSWASLFDPAMTIPIRQGKLFPSLLPPALKFAKFLRSINLKICVGSLFLSSFYREDTLYDPLDGTMNIVGIKAKIGRFKQDIHLKMQENTITLEGKEVKSRDIIFHEAETDLKDLDVRGIAVRFIEGVFPHFDGDDEIYRKESLLGKDEDFLKINLEDKQWIDDDDYVELECKLPDAKPGARVLPLLRSPQMMYYKQADVQETEEEKKYDQETHVCLMGQGRDIRQIQLDFLAERSNQLSLDIKQQAKLLSEIEDKISKSPNIQALQDTSQEIQQDTLILSKKRNIIQDFMKNLEESISKPESKDFKDASPDDADDDVITGIPNFDSSLWTDSQGHFGHRFVIHNAKAIWNNSLRNLIYRLWDLIEQHQGLTYYMSTSAVSFIRDMQKNIRQKMEREIYKQSLSDDTILNNIDNYDFDTNLAAEMLRKLVGEKDANFVAQNETAHHDENYTETTGTSHDDIPEGYSLLSNYLVQFINLQINFQCDKNPSSNIITLVERAQIKVFSIVEDWSKGDIINEVVKTRTVFSLDHAQFFTSSKTDFRTSLSKILSDNNYGSKGSENWPVWVPPEAWIDHSKENLLPFLRIIKRTSVTMRFDKFNNLRIKGSDINKDDSESKTDRSGLGDSDVDDFDKRMDSWHIDFPKIKLSATSEQYNILIDVIKDLLMYREPAKTERTERLNTILLAADLDDLDGAAEKVSLLQEQIRHLDEMRHQYELQLPDLNKDDIKELRAIEIELISFKEQLYLLMEAITASQNKKRMAESKMAIKVVVIVDEVKWVMRDKNRKFCEWCLLNAHFALTTKEETSSNTLEVDHLRVINKLESPVFKELVSPYIPDHRHVDFSLHKILRVFWGQMEPVAGIDIVEHFEIDMFPLKFQIQYDVGKLIMMYFFPEKKVEYTNHEELAELPHYNAPVPHRKQTVSVEHTDEVLEITFDAKILEDETSNTLGSTIQTNKHNTKKPASKPISTDHNKELELMKKRASQNRQFIYIKVPGVIHSFSYQGAKEKNLEDLYDFVIHMPTLEYRNRTWSWLDFIEQLKKDALKIILSNTPALLGEKLNPFQKRRPITPSEMSIHTLDSTSTATIDQPSMVTDNISETSNNAEEREEFSDKASLVSNESEEKHKMRDISSKSKVHEKSESLIRPHTLSNSHMRKESNSTILSKMSSSTSSTVKTRADSITTENDELEKKKLLLVSDITVVKQVHYLNAIK</sequence>
<dbReference type="SMART" id="SM01216">
    <property type="entry name" value="Fmp27_WPPW"/>
    <property type="match status" value="1"/>
</dbReference>
<evidence type="ECO:0000259" key="5">
    <source>
        <dbReference type="SMART" id="SM01216"/>
    </source>
</evidence>
<proteinExistence type="predicted"/>
<dbReference type="SMART" id="SM01214">
    <property type="entry name" value="Fmp27_GFWDK"/>
    <property type="match status" value="1"/>
</dbReference>
<organism evidence="6 7">
    <name type="scientific">Gigaspora margarita</name>
    <dbReference type="NCBI Taxonomy" id="4874"/>
    <lineage>
        <taxon>Eukaryota</taxon>
        <taxon>Fungi</taxon>
        <taxon>Fungi incertae sedis</taxon>
        <taxon>Mucoromycota</taxon>
        <taxon>Glomeromycotina</taxon>
        <taxon>Glomeromycetes</taxon>
        <taxon>Diversisporales</taxon>
        <taxon>Gigasporaceae</taxon>
        <taxon>Gigaspora</taxon>
    </lineage>
</organism>
<dbReference type="OrthoDB" id="1562405at2759"/>
<protein>
    <submittedName>
        <fullName evidence="6">Golgi-body localization protein domain-containing protein</fullName>
    </submittedName>
</protein>
<feature type="region of interest" description="Disordered" evidence="2">
    <location>
        <begin position="1115"/>
        <end position="1154"/>
    </location>
</feature>
<keyword evidence="7" id="KW-1185">Reference proteome</keyword>
<dbReference type="SMART" id="SM01215">
    <property type="entry name" value="Fmp27_SW"/>
    <property type="match status" value="1"/>
</dbReference>
<keyword evidence="1" id="KW-0175">Coiled coil</keyword>
<dbReference type="EMBL" id="WTPW01000786">
    <property type="protein sequence ID" value="KAF0479755.1"/>
    <property type="molecule type" value="Genomic_DNA"/>
</dbReference>
<dbReference type="PANTHER" id="PTHR15678:SF6">
    <property type="entry name" value="BRIDGE-LIKE LIPID TRANSFER PROTEIN FAMILY MEMBER 2"/>
    <property type="match status" value="1"/>
</dbReference>
<evidence type="ECO:0000256" key="1">
    <source>
        <dbReference type="SAM" id="Coils"/>
    </source>
</evidence>
<gene>
    <name evidence="6" type="ORF">F8M41_023791</name>
</gene>
<feature type="compositionally biased region" description="Basic and acidic residues" evidence="2">
    <location>
        <begin position="2753"/>
        <end position="2776"/>
    </location>
</feature>
<feature type="compositionally biased region" description="Low complexity" evidence="2">
    <location>
        <begin position="2791"/>
        <end position="2805"/>
    </location>
</feature>
<accession>A0A8H4ACP8</accession>
<comment type="caution">
    <text evidence="6">The sequence shown here is derived from an EMBL/GenBank/DDBJ whole genome shotgun (WGS) entry which is preliminary data.</text>
</comment>
<evidence type="ECO:0000313" key="6">
    <source>
        <dbReference type="EMBL" id="KAF0479755.1"/>
    </source>
</evidence>
<feature type="region of interest" description="Disordered" evidence="2">
    <location>
        <begin position="2582"/>
        <end position="2601"/>
    </location>
</feature>
<dbReference type="InterPro" id="IPR019415">
    <property type="entry name" value="FMP27_SW_RBG"/>
</dbReference>
<feature type="coiled-coil region" evidence="1">
    <location>
        <begin position="2325"/>
        <end position="2352"/>
    </location>
</feature>
<reference evidence="6 7" key="1">
    <citation type="journal article" date="2019" name="Environ. Microbiol.">
        <title>At the nexus of three kingdoms: the genome of the mycorrhizal fungus Gigaspora margarita provides insights into plant, endobacterial and fungal interactions.</title>
        <authorList>
            <person name="Venice F."/>
            <person name="Ghignone S."/>
            <person name="Salvioli di Fossalunga A."/>
            <person name="Amselem J."/>
            <person name="Novero M."/>
            <person name="Xianan X."/>
            <person name="Sedzielewska Toro K."/>
            <person name="Morin E."/>
            <person name="Lipzen A."/>
            <person name="Grigoriev I.V."/>
            <person name="Henrissat B."/>
            <person name="Martin F.M."/>
            <person name="Bonfante P."/>
        </authorList>
    </citation>
    <scope>NUCLEOTIDE SEQUENCE [LARGE SCALE GENOMIC DNA]</scope>
    <source>
        <strain evidence="6 7">BEG34</strain>
    </source>
</reference>
<evidence type="ECO:0000259" key="3">
    <source>
        <dbReference type="SMART" id="SM01214"/>
    </source>
</evidence>
<evidence type="ECO:0000256" key="2">
    <source>
        <dbReference type="SAM" id="MobiDB-lite"/>
    </source>
</evidence>
<name>A0A8H4ACP8_GIGMA</name>
<dbReference type="InterPro" id="IPR045167">
    <property type="entry name" value="Hobbit"/>
</dbReference>
<dbReference type="Pfam" id="PF10344">
    <property type="entry name" value="Hobbit"/>
    <property type="match status" value="1"/>
</dbReference>
<feature type="domain" description="FMP27 SW motif-containing RBG unit" evidence="4">
    <location>
        <begin position="1161"/>
        <end position="1249"/>
    </location>
</feature>
<feature type="region of interest" description="Disordered" evidence="2">
    <location>
        <begin position="2731"/>
        <end position="2814"/>
    </location>
</feature>